<evidence type="ECO:0000313" key="2">
    <source>
        <dbReference type="Proteomes" id="UP000010475"/>
    </source>
</evidence>
<gene>
    <name evidence="1" type="ORF">Cylst_6498</name>
</gene>
<protein>
    <submittedName>
        <fullName evidence="1">Uncharacterized protein</fullName>
    </submittedName>
</protein>
<geneLocation type="plasmid" evidence="1 2">
    <name>pCYLST.01</name>
</geneLocation>
<keyword evidence="2" id="KW-1185">Reference proteome</keyword>
<sequence length="87" mass="10012">MKLNSVYDSTLLSKSNVYQIQGILYRFLYKDGSIQHPQYLFRPLPGQKKKADLQLNHSKLITRCQEVEGMTTNASVVDDKSIQMSLF</sequence>
<dbReference type="EMBL" id="CP003643">
    <property type="protein sequence ID" value="AFZ28279.1"/>
    <property type="molecule type" value="Genomic_DNA"/>
</dbReference>
<dbReference type="HOGENOM" id="CLU_2439883_0_0_3"/>
<dbReference type="KEGG" id="csg:Cylst_6498"/>
<evidence type="ECO:0000313" key="1">
    <source>
        <dbReference type="EMBL" id="AFZ28279.1"/>
    </source>
</evidence>
<proteinExistence type="predicted"/>
<accession>K9X844</accession>
<dbReference type="Proteomes" id="UP000010475">
    <property type="component" value="Plasmid pCYLST.01"/>
</dbReference>
<dbReference type="AlphaFoldDB" id="K9X844"/>
<organism evidence="1 2">
    <name type="scientific">Cylindrospermum stagnale PCC 7417</name>
    <dbReference type="NCBI Taxonomy" id="56107"/>
    <lineage>
        <taxon>Bacteria</taxon>
        <taxon>Bacillati</taxon>
        <taxon>Cyanobacteriota</taxon>
        <taxon>Cyanophyceae</taxon>
        <taxon>Nostocales</taxon>
        <taxon>Nostocaceae</taxon>
        <taxon>Cylindrospermum</taxon>
    </lineage>
</organism>
<dbReference type="RefSeq" id="WP_015328326.1">
    <property type="nucleotide sequence ID" value="NC_020050.1"/>
</dbReference>
<name>K9X844_9NOST</name>
<reference evidence="1 2" key="1">
    <citation type="submission" date="2012-06" db="EMBL/GenBank/DDBJ databases">
        <title>Noncontiguous Finished plasmid 1 of genome of Cylindrospermum stagnale PCC 7417.</title>
        <authorList>
            <consortium name="US DOE Joint Genome Institute"/>
            <person name="Gugger M."/>
            <person name="Coursin T."/>
            <person name="Rippka R."/>
            <person name="Tandeau De Marsac N."/>
            <person name="Huntemann M."/>
            <person name="Wei C.-L."/>
            <person name="Han J."/>
            <person name="Detter J.C."/>
            <person name="Han C."/>
            <person name="Tapia R."/>
            <person name="Davenport K."/>
            <person name="Daligault H."/>
            <person name="Erkkila T."/>
            <person name="Gu W."/>
            <person name="Munk A.C.C."/>
            <person name="Teshima H."/>
            <person name="Xu Y."/>
            <person name="Chain P."/>
            <person name="Chen A."/>
            <person name="Krypides N."/>
            <person name="Mavromatis K."/>
            <person name="Markowitz V."/>
            <person name="Szeto E."/>
            <person name="Ivanova N."/>
            <person name="Mikhailova N."/>
            <person name="Ovchinnikova G."/>
            <person name="Pagani I."/>
            <person name="Pati A."/>
            <person name="Goodwin L."/>
            <person name="Peters L."/>
            <person name="Pitluck S."/>
            <person name="Woyke T."/>
            <person name="Kerfeld C."/>
        </authorList>
    </citation>
    <scope>NUCLEOTIDE SEQUENCE [LARGE SCALE GENOMIC DNA]</scope>
    <source>
        <strain evidence="1 2">PCC 7417</strain>
        <plasmid evidence="2">Plasmid pCYLST.01</plasmid>
    </source>
</reference>
<keyword evidence="1" id="KW-0614">Plasmid</keyword>